<evidence type="ECO:0000313" key="3">
    <source>
        <dbReference type="EMBL" id="MBW77391.1"/>
    </source>
</evidence>
<name>A0A2M4DIK2_ANODA</name>
<protein>
    <recommendedName>
        <fullName evidence="4">Secreted protein</fullName>
    </recommendedName>
</protein>
<reference evidence="3" key="1">
    <citation type="submission" date="2018-01" db="EMBL/GenBank/DDBJ databases">
        <title>An insight into the sialome of Amazonian anophelines.</title>
        <authorList>
            <person name="Ribeiro J.M."/>
            <person name="Scarpassa V."/>
            <person name="Calvo E."/>
        </authorList>
    </citation>
    <scope>NUCLEOTIDE SEQUENCE</scope>
</reference>
<proteinExistence type="predicted"/>
<feature type="transmembrane region" description="Helical" evidence="1">
    <location>
        <begin position="43"/>
        <end position="62"/>
    </location>
</feature>
<evidence type="ECO:0008006" key="4">
    <source>
        <dbReference type="Google" id="ProtNLM"/>
    </source>
</evidence>
<keyword evidence="2" id="KW-0732">Signal</keyword>
<evidence type="ECO:0000256" key="1">
    <source>
        <dbReference type="SAM" id="Phobius"/>
    </source>
</evidence>
<evidence type="ECO:0000256" key="2">
    <source>
        <dbReference type="SAM" id="SignalP"/>
    </source>
</evidence>
<organism evidence="3">
    <name type="scientific">Anopheles darlingi</name>
    <name type="common">Mosquito</name>
    <dbReference type="NCBI Taxonomy" id="43151"/>
    <lineage>
        <taxon>Eukaryota</taxon>
        <taxon>Metazoa</taxon>
        <taxon>Ecdysozoa</taxon>
        <taxon>Arthropoda</taxon>
        <taxon>Hexapoda</taxon>
        <taxon>Insecta</taxon>
        <taxon>Pterygota</taxon>
        <taxon>Neoptera</taxon>
        <taxon>Endopterygota</taxon>
        <taxon>Diptera</taxon>
        <taxon>Nematocera</taxon>
        <taxon>Culicoidea</taxon>
        <taxon>Culicidae</taxon>
        <taxon>Anophelinae</taxon>
        <taxon>Anopheles</taxon>
    </lineage>
</organism>
<feature type="signal peptide" evidence="2">
    <location>
        <begin position="1"/>
        <end position="18"/>
    </location>
</feature>
<sequence length="71" mass="7784">MMFAILLITILVVLLTGATPMTTTAIASRWFFTSFNRRFRVLGMVPFLSLAGVSSAVMFRCASPLSVVTRP</sequence>
<dbReference type="AlphaFoldDB" id="A0A2M4DIK2"/>
<keyword evidence="1" id="KW-1133">Transmembrane helix</keyword>
<keyword evidence="1" id="KW-0812">Transmembrane</keyword>
<accession>A0A2M4DIK2</accession>
<keyword evidence="1" id="KW-0472">Membrane</keyword>
<dbReference type="EMBL" id="GGFL01013213">
    <property type="protein sequence ID" value="MBW77391.1"/>
    <property type="molecule type" value="Transcribed_RNA"/>
</dbReference>
<feature type="chain" id="PRO_5014973457" description="Secreted protein" evidence="2">
    <location>
        <begin position="19"/>
        <end position="71"/>
    </location>
</feature>